<reference evidence="1" key="1">
    <citation type="submission" date="2013-11" db="EMBL/GenBank/DDBJ databases">
        <title>The Genome Sequence of Phytophthora parasitica IAC_01/95.</title>
        <authorList>
            <consortium name="The Broad Institute Genomics Platform"/>
            <person name="Russ C."/>
            <person name="Tyler B."/>
            <person name="Panabieres F."/>
            <person name="Shan W."/>
            <person name="Tripathy S."/>
            <person name="Grunwald N."/>
            <person name="Machado M."/>
            <person name="Johnson C.S."/>
            <person name="Arredondo F."/>
            <person name="Hong C."/>
            <person name="Coffey M."/>
            <person name="Young S.K."/>
            <person name="Zeng Q."/>
            <person name="Gargeya S."/>
            <person name="Fitzgerald M."/>
            <person name="Abouelleil A."/>
            <person name="Alvarado L."/>
            <person name="Chapman S.B."/>
            <person name="Gainer-Dewar J."/>
            <person name="Goldberg J."/>
            <person name="Griggs A."/>
            <person name="Gujja S."/>
            <person name="Hansen M."/>
            <person name="Howarth C."/>
            <person name="Imamovic A."/>
            <person name="Ireland A."/>
            <person name="Larimer J."/>
            <person name="McCowan C."/>
            <person name="Murphy C."/>
            <person name="Pearson M."/>
            <person name="Poon T.W."/>
            <person name="Priest M."/>
            <person name="Roberts A."/>
            <person name="Saif S."/>
            <person name="Shea T."/>
            <person name="Sykes S."/>
            <person name="Wortman J."/>
            <person name="Nusbaum C."/>
            <person name="Birren B."/>
        </authorList>
    </citation>
    <scope>NUCLEOTIDE SEQUENCE [LARGE SCALE GENOMIC DNA]</scope>
    <source>
        <strain evidence="1">IAC_01/95</strain>
    </source>
</reference>
<name>W2MWZ7_PHYNI</name>
<feature type="non-terminal residue" evidence="1">
    <location>
        <position position="1"/>
    </location>
</feature>
<dbReference type="EMBL" id="KI694437">
    <property type="protein sequence ID" value="ETM39994.1"/>
    <property type="molecule type" value="Genomic_DNA"/>
</dbReference>
<dbReference type="Proteomes" id="UP000054532">
    <property type="component" value="Unassembled WGS sequence"/>
</dbReference>
<gene>
    <name evidence="1" type="ORF">L914_13934</name>
</gene>
<feature type="non-terminal residue" evidence="1">
    <location>
        <position position="31"/>
    </location>
</feature>
<evidence type="ECO:0000313" key="1">
    <source>
        <dbReference type="EMBL" id="ETM39994.1"/>
    </source>
</evidence>
<protein>
    <submittedName>
        <fullName evidence="1">Uncharacterized protein</fullName>
    </submittedName>
</protein>
<proteinExistence type="predicted"/>
<accession>W2MWZ7</accession>
<organism evidence="1">
    <name type="scientific">Phytophthora nicotianae</name>
    <name type="common">Potato buckeye rot agent</name>
    <name type="synonym">Phytophthora parasitica</name>
    <dbReference type="NCBI Taxonomy" id="4792"/>
    <lineage>
        <taxon>Eukaryota</taxon>
        <taxon>Sar</taxon>
        <taxon>Stramenopiles</taxon>
        <taxon>Oomycota</taxon>
        <taxon>Peronosporomycetes</taxon>
        <taxon>Peronosporales</taxon>
        <taxon>Peronosporaceae</taxon>
        <taxon>Phytophthora</taxon>
    </lineage>
</organism>
<dbReference type="AlphaFoldDB" id="W2MWZ7"/>
<sequence length="31" mass="3278">TFAGAFSNDLVGKVKAIQLFTVENKTHLGGN</sequence>